<dbReference type="InterPro" id="IPR003594">
    <property type="entry name" value="HATPase_dom"/>
</dbReference>
<dbReference type="PANTHER" id="PTHR43047:SF64">
    <property type="entry name" value="HISTIDINE KINASE CONTAINING CHEY-HOMOLOGOUS RECEIVER DOMAIN AND PAS DOMAIN-RELATED"/>
    <property type="match status" value="1"/>
</dbReference>
<dbReference type="SUPFAM" id="SSF55874">
    <property type="entry name" value="ATPase domain of HSP90 chaperone/DNA topoisomerase II/histidine kinase"/>
    <property type="match status" value="1"/>
</dbReference>
<evidence type="ECO:0000259" key="17">
    <source>
        <dbReference type="PROSITE" id="PS50109"/>
    </source>
</evidence>
<dbReference type="InterPro" id="IPR036890">
    <property type="entry name" value="HATPase_C_sf"/>
</dbReference>
<dbReference type="InterPro" id="IPR008207">
    <property type="entry name" value="Sig_transdc_His_kin_Hpt_dom"/>
</dbReference>
<evidence type="ECO:0000256" key="6">
    <source>
        <dbReference type="ARBA" id="ARBA00022553"/>
    </source>
</evidence>
<evidence type="ECO:0000256" key="4">
    <source>
        <dbReference type="ARBA" id="ARBA00022475"/>
    </source>
</evidence>
<keyword evidence="8 16" id="KW-0812">Transmembrane</keyword>
<feature type="domain" description="Response regulatory" evidence="18">
    <location>
        <begin position="495"/>
        <end position="612"/>
    </location>
</feature>
<evidence type="ECO:0000313" key="20">
    <source>
        <dbReference type="EMBL" id="QRF54645.1"/>
    </source>
</evidence>
<keyword evidence="4" id="KW-1003">Cell membrane</keyword>
<feature type="transmembrane region" description="Helical" evidence="16">
    <location>
        <begin position="20"/>
        <end position="41"/>
    </location>
</feature>
<name>A0ABX7F2C2_9HYPH</name>
<dbReference type="Gene3D" id="3.40.50.2300">
    <property type="match status" value="1"/>
</dbReference>
<dbReference type="CDD" id="cd00088">
    <property type="entry name" value="HPT"/>
    <property type="match status" value="1"/>
</dbReference>
<evidence type="ECO:0000256" key="1">
    <source>
        <dbReference type="ARBA" id="ARBA00000085"/>
    </source>
</evidence>
<geneLocation type="plasmid" evidence="20 21">
    <name>p2</name>
</geneLocation>
<evidence type="ECO:0000259" key="19">
    <source>
        <dbReference type="PROSITE" id="PS50894"/>
    </source>
</evidence>
<evidence type="ECO:0000256" key="13">
    <source>
        <dbReference type="ARBA" id="ARBA00023136"/>
    </source>
</evidence>
<feature type="modified residue" description="4-aspartylphosphate" evidence="15">
    <location>
        <position position="544"/>
    </location>
</feature>
<dbReference type="EC" id="2.7.13.3" evidence="3"/>
<keyword evidence="11 16" id="KW-1133">Transmembrane helix</keyword>
<dbReference type="Pfam" id="PF00072">
    <property type="entry name" value="Response_reg"/>
    <property type="match status" value="1"/>
</dbReference>
<dbReference type="Gene3D" id="3.30.565.10">
    <property type="entry name" value="Histidine kinase-like ATPase, C-terminal domain"/>
    <property type="match status" value="1"/>
</dbReference>
<dbReference type="SMART" id="SM00448">
    <property type="entry name" value="REC"/>
    <property type="match status" value="1"/>
</dbReference>
<dbReference type="Pfam" id="PF01627">
    <property type="entry name" value="Hpt"/>
    <property type="match status" value="1"/>
</dbReference>
<feature type="domain" description="HPt" evidence="19">
    <location>
        <begin position="644"/>
        <end position="730"/>
    </location>
</feature>
<dbReference type="CDD" id="cd16922">
    <property type="entry name" value="HATPase_EvgS-ArcB-TorS-like"/>
    <property type="match status" value="1"/>
</dbReference>
<dbReference type="SMART" id="SM00388">
    <property type="entry name" value="HisKA"/>
    <property type="match status" value="1"/>
</dbReference>
<dbReference type="SUPFAM" id="SSF52172">
    <property type="entry name" value="CheY-like"/>
    <property type="match status" value="1"/>
</dbReference>
<dbReference type="SUPFAM" id="SSF47226">
    <property type="entry name" value="Histidine-containing phosphotransfer domain, HPT domain"/>
    <property type="match status" value="1"/>
</dbReference>
<evidence type="ECO:0000256" key="11">
    <source>
        <dbReference type="ARBA" id="ARBA00022989"/>
    </source>
</evidence>
<keyword evidence="10" id="KW-0547">Nucleotide-binding</keyword>
<keyword evidence="7" id="KW-0808">Transferase</keyword>
<evidence type="ECO:0000256" key="7">
    <source>
        <dbReference type="ARBA" id="ARBA00022679"/>
    </source>
</evidence>
<dbReference type="InterPro" id="IPR036097">
    <property type="entry name" value="HisK_dim/P_sf"/>
</dbReference>
<dbReference type="PROSITE" id="PS50110">
    <property type="entry name" value="RESPONSE_REGULATORY"/>
    <property type="match status" value="1"/>
</dbReference>
<evidence type="ECO:0000256" key="14">
    <source>
        <dbReference type="PROSITE-ProRule" id="PRU00110"/>
    </source>
</evidence>
<dbReference type="SUPFAM" id="SSF47384">
    <property type="entry name" value="Homodimeric domain of signal transducing histidine kinase"/>
    <property type="match status" value="1"/>
</dbReference>
<evidence type="ECO:0000256" key="8">
    <source>
        <dbReference type="ARBA" id="ARBA00022692"/>
    </source>
</evidence>
<dbReference type="PRINTS" id="PR00344">
    <property type="entry name" value="BCTRLSENSOR"/>
</dbReference>
<evidence type="ECO:0000256" key="3">
    <source>
        <dbReference type="ARBA" id="ARBA00012438"/>
    </source>
</evidence>
<dbReference type="SMART" id="SM00387">
    <property type="entry name" value="HATPase_c"/>
    <property type="match status" value="1"/>
</dbReference>
<dbReference type="RefSeq" id="WP_203020965.1">
    <property type="nucleotide sequence ID" value="NZ_CP032407.1"/>
</dbReference>
<dbReference type="InterPro" id="IPR003661">
    <property type="entry name" value="HisK_dim/P_dom"/>
</dbReference>
<evidence type="ECO:0000256" key="5">
    <source>
        <dbReference type="ARBA" id="ARBA00022519"/>
    </source>
</evidence>
<protein>
    <recommendedName>
        <fullName evidence="3">histidine kinase</fullName>
        <ecNumber evidence="3">2.7.13.3</ecNumber>
    </recommendedName>
</protein>
<comment type="subcellular location">
    <subcellularLocation>
        <location evidence="2">Cell inner membrane</location>
        <topology evidence="2">Multi-pass membrane protein</topology>
    </subcellularLocation>
</comment>
<evidence type="ECO:0000256" key="9">
    <source>
        <dbReference type="ARBA" id="ARBA00022777"/>
    </source>
</evidence>
<keyword evidence="6 15" id="KW-0597">Phosphoprotein</keyword>
<reference evidence="20 21" key="1">
    <citation type="submission" date="2018-09" db="EMBL/GenBank/DDBJ databases">
        <title>Rhizobium sp. MAE2-X.</title>
        <authorList>
            <person name="Lee Y."/>
            <person name="Jeon C.O."/>
        </authorList>
    </citation>
    <scope>NUCLEOTIDE SEQUENCE [LARGE SCALE GENOMIC DNA]</scope>
    <source>
        <strain evidence="20 21">MAE2-X</strain>
        <plasmid evidence="20 21">p2</plasmid>
    </source>
</reference>
<sequence>MQTIQPVSIEALRTASKVTVALQIFAALLLIGLVAIFLMIAHRYTSLQDGIRENALWSIYQLDRETRKLHEAVHLSAMAPEVSAETLKGLSNGYDILYSRMKILEEGAFDRKFGGDQDAGPAIAKIFDTIRSLEPILDRYLASGTLGPEDLARMDASLEPLLTNTESLLIYANNAVSSDRADARAALLSLQLRSAVLVALLVACVGFLIFSLRRQLSSVRTAGLGLEAMAQDLQKSYFAAEAGNRSKSQFMATMGHEIRTPLNAILGTTELLQLSGPDRAVAQGLTTIQKSGEALLEVINEILDYAKLDHGKLTTEMRPLVVAELVGSVVDILEDRAGENGNLMRAIYPEAPAFPAIESDPTRLRQVLLNLLSNALKFTQNGVVTLKVSEQVVEGRSYVRFDVTDTGIGIDPEGIGKLFKPFSQVDATISRKYGGTGLGLTICKEIIEQLGGRIGVTSAKGVGSTFWFEVPAKPAEMPISVARSGGRDVILERRRVLLVEDNKINQQVAIGFLRHLGQSVVVANDGLEAVELARAEDFDLIFMDMQMPNMDGIEATQHIRKLEGRRGQVPIVAMTANASEDDRQRCDTAGMNAFQSKPVTLAKLRESLQTHVSVGDSAIAPLFVSPRLDDSFEERRKEMVDALGEEVFMELVASFFNDADVLLQKLQRCSEDGEDAEQDHLLHTLKGAASSIGLQAFAANCQELRTRPLTRQSVSDLERNIESYRSLLAA</sequence>
<dbReference type="Pfam" id="PF02518">
    <property type="entry name" value="HATPase_c"/>
    <property type="match status" value="1"/>
</dbReference>
<organism evidence="20 21">
    <name type="scientific">Rhizobium rosettiformans</name>
    <dbReference type="NCBI Taxonomy" id="1368430"/>
    <lineage>
        <taxon>Bacteria</taxon>
        <taxon>Pseudomonadati</taxon>
        <taxon>Pseudomonadota</taxon>
        <taxon>Alphaproteobacteria</taxon>
        <taxon>Hyphomicrobiales</taxon>
        <taxon>Rhizobiaceae</taxon>
        <taxon>Rhizobium/Agrobacterium group</taxon>
        <taxon>Rhizobium</taxon>
    </lineage>
</organism>
<dbReference type="InterPro" id="IPR011006">
    <property type="entry name" value="CheY-like_superfamily"/>
</dbReference>
<dbReference type="PROSITE" id="PS50894">
    <property type="entry name" value="HPT"/>
    <property type="match status" value="1"/>
</dbReference>
<dbReference type="CDD" id="cd17546">
    <property type="entry name" value="REC_hyHK_CKI1_RcsC-like"/>
    <property type="match status" value="1"/>
</dbReference>
<evidence type="ECO:0000259" key="18">
    <source>
        <dbReference type="PROSITE" id="PS50110"/>
    </source>
</evidence>
<proteinExistence type="predicted"/>
<dbReference type="InterPro" id="IPR005467">
    <property type="entry name" value="His_kinase_dom"/>
</dbReference>
<dbReference type="EMBL" id="CP032407">
    <property type="protein sequence ID" value="QRF54645.1"/>
    <property type="molecule type" value="Genomic_DNA"/>
</dbReference>
<dbReference type="PANTHER" id="PTHR43047">
    <property type="entry name" value="TWO-COMPONENT HISTIDINE PROTEIN KINASE"/>
    <property type="match status" value="1"/>
</dbReference>
<evidence type="ECO:0000256" key="15">
    <source>
        <dbReference type="PROSITE-ProRule" id="PRU00169"/>
    </source>
</evidence>
<keyword evidence="5" id="KW-0997">Cell inner membrane</keyword>
<evidence type="ECO:0000256" key="10">
    <source>
        <dbReference type="ARBA" id="ARBA00022840"/>
    </source>
</evidence>
<keyword evidence="13 16" id="KW-0472">Membrane</keyword>
<dbReference type="InterPro" id="IPR001789">
    <property type="entry name" value="Sig_transdc_resp-reg_receiver"/>
</dbReference>
<dbReference type="InterPro" id="IPR036641">
    <property type="entry name" value="HPT_dom_sf"/>
</dbReference>
<dbReference type="Pfam" id="PF00512">
    <property type="entry name" value="HisKA"/>
    <property type="match status" value="1"/>
</dbReference>
<dbReference type="CDD" id="cd00082">
    <property type="entry name" value="HisKA"/>
    <property type="match status" value="1"/>
</dbReference>
<dbReference type="Proteomes" id="UP000596351">
    <property type="component" value="Plasmid p2"/>
</dbReference>
<feature type="modified residue" description="Phosphohistidine" evidence="14">
    <location>
        <position position="683"/>
    </location>
</feature>
<evidence type="ECO:0000256" key="2">
    <source>
        <dbReference type="ARBA" id="ARBA00004429"/>
    </source>
</evidence>
<evidence type="ECO:0000256" key="12">
    <source>
        <dbReference type="ARBA" id="ARBA00023012"/>
    </source>
</evidence>
<evidence type="ECO:0000256" key="16">
    <source>
        <dbReference type="SAM" id="Phobius"/>
    </source>
</evidence>
<accession>A0ABX7F2C2</accession>
<feature type="transmembrane region" description="Helical" evidence="16">
    <location>
        <begin position="194"/>
        <end position="212"/>
    </location>
</feature>
<evidence type="ECO:0000313" key="21">
    <source>
        <dbReference type="Proteomes" id="UP000596351"/>
    </source>
</evidence>
<keyword evidence="21" id="KW-1185">Reference proteome</keyword>
<keyword evidence="20" id="KW-0614">Plasmid</keyword>
<keyword evidence="9" id="KW-0418">Kinase</keyword>
<dbReference type="InterPro" id="IPR004358">
    <property type="entry name" value="Sig_transdc_His_kin-like_C"/>
</dbReference>
<gene>
    <name evidence="20" type="ORF">D4A92_24280</name>
</gene>
<keyword evidence="12" id="KW-0902">Two-component regulatory system</keyword>
<dbReference type="PROSITE" id="PS50109">
    <property type="entry name" value="HIS_KIN"/>
    <property type="match status" value="1"/>
</dbReference>
<dbReference type="Gene3D" id="1.10.287.130">
    <property type="match status" value="1"/>
</dbReference>
<dbReference type="Gene3D" id="1.20.120.160">
    <property type="entry name" value="HPT domain"/>
    <property type="match status" value="1"/>
</dbReference>
<feature type="domain" description="Histidine kinase" evidence="17">
    <location>
        <begin position="253"/>
        <end position="474"/>
    </location>
</feature>
<comment type="catalytic activity">
    <reaction evidence="1">
        <text>ATP + protein L-histidine = ADP + protein N-phospho-L-histidine.</text>
        <dbReference type="EC" id="2.7.13.3"/>
    </reaction>
</comment>
<keyword evidence="10" id="KW-0067">ATP-binding</keyword>